<name>A0ABS1VJL7_9ACTN</name>
<evidence type="ECO:0000313" key="3">
    <source>
        <dbReference type="EMBL" id="MBL7254912.1"/>
    </source>
</evidence>
<dbReference type="InterPro" id="IPR045569">
    <property type="entry name" value="Metalloprtase-TldD/E_C"/>
</dbReference>
<organism evidence="3 4">
    <name type="scientific">Paractinoplanes lichenicola</name>
    <dbReference type="NCBI Taxonomy" id="2802976"/>
    <lineage>
        <taxon>Bacteria</taxon>
        <taxon>Bacillati</taxon>
        <taxon>Actinomycetota</taxon>
        <taxon>Actinomycetes</taxon>
        <taxon>Micromonosporales</taxon>
        <taxon>Micromonosporaceae</taxon>
        <taxon>Paractinoplanes</taxon>
    </lineage>
</organism>
<dbReference type="EMBL" id="JAENHO010000003">
    <property type="protein sequence ID" value="MBL7254912.1"/>
    <property type="molecule type" value="Genomic_DNA"/>
</dbReference>
<evidence type="ECO:0000313" key="4">
    <source>
        <dbReference type="Proteomes" id="UP000598996"/>
    </source>
</evidence>
<feature type="compositionally biased region" description="Low complexity" evidence="1">
    <location>
        <begin position="332"/>
        <end position="347"/>
    </location>
</feature>
<feature type="region of interest" description="Disordered" evidence="1">
    <location>
        <begin position="100"/>
        <end position="126"/>
    </location>
</feature>
<reference evidence="3 4" key="1">
    <citation type="submission" date="2021-01" db="EMBL/GenBank/DDBJ databases">
        <title>Actinoplanes sp. nov. LDG1-01 isolated from lichen.</title>
        <authorList>
            <person name="Saeng-In P."/>
            <person name="Phongsopitanun W."/>
            <person name="Kanchanasin P."/>
            <person name="Yuki M."/>
            <person name="Kudo T."/>
            <person name="Ohkuma M."/>
            <person name="Tanasupawat S."/>
        </authorList>
    </citation>
    <scope>NUCLEOTIDE SEQUENCE [LARGE SCALE GENOMIC DNA]</scope>
    <source>
        <strain evidence="3 4">LDG1-01</strain>
    </source>
</reference>
<sequence length="487" mass="50865">MSIDIIRTGAELELAARVVELVRQVAGPAAEAEVMVQHDAEALTRFANSMIHQNVADAVTNVRLRLHLDGRTAAGSTTLVDADGLRGLVERTVAAVRLSPPDGTWPGLTPPTPLHHSAGYPGSGERSGLDFGFDEATARATPAERADRVRDFVRAAGGLETAGYCRTTYTSAAFANSAGQSVEGRTAEAAMDGIARIGGADGVARLAGGRLGDLDGSALGARAAAKARAGQSPVELPPGHYEVVLEPEAVADLLDNFAMFGFNGKSYAQQQSFAELGEDQFDPSVTLIDEPLGSRAEPAPGLPFDDEGTPRESLVLVRDGVTKAVAHDRMSAATAGATSTGHASPASRTWGPYPTHVRMEAALAATEPALPPADPSSPVAESARPLVAGMRRGLLITDLWYTRVLDPKTLVITGLTRNGVWLVEDGEVTGAVSNMRFTQSYPQALGPGRVLGIGSESILLPDRWSGTRYAAPALHLASWNLTGNASG</sequence>
<gene>
    <name evidence="3" type="ORF">JKJ07_11370</name>
</gene>
<accession>A0ABS1VJL7</accession>
<dbReference type="RefSeq" id="WP_202991416.1">
    <property type="nucleotide sequence ID" value="NZ_JAENHO010000003.1"/>
</dbReference>
<feature type="region of interest" description="Disordered" evidence="1">
    <location>
        <begin position="291"/>
        <end position="310"/>
    </location>
</feature>
<evidence type="ECO:0000256" key="1">
    <source>
        <dbReference type="SAM" id="MobiDB-lite"/>
    </source>
</evidence>
<dbReference type="Pfam" id="PF19289">
    <property type="entry name" value="PmbA_TldD_3rd"/>
    <property type="match status" value="1"/>
</dbReference>
<keyword evidence="4" id="KW-1185">Reference proteome</keyword>
<feature type="domain" description="Metalloprotease TldD/E C-terminal" evidence="2">
    <location>
        <begin position="238"/>
        <end position="466"/>
    </location>
</feature>
<evidence type="ECO:0000259" key="2">
    <source>
        <dbReference type="Pfam" id="PF19289"/>
    </source>
</evidence>
<dbReference type="Proteomes" id="UP000598996">
    <property type="component" value="Unassembled WGS sequence"/>
</dbReference>
<dbReference type="SUPFAM" id="SSF111283">
    <property type="entry name" value="Putative modulator of DNA gyrase, PmbA/TldD"/>
    <property type="match status" value="1"/>
</dbReference>
<protein>
    <submittedName>
        <fullName evidence="3">TldD/PmbA family protein</fullName>
    </submittedName>
</protein>
<comment type="caution">
    <text evidence="3">The sequence shown here is derived from an EMBL/GenBank/DDBJ whole genome shotgun (WGS) entry which is preliminary data.</text>
</comment>
<dbReference type="PANTHER" id="PTHR43666">
    <property type="entry name" value="TLDD PROTEIN"/>
    <property type="match status" value="1"/>
</dbReference>
<dbReference type="InterPro" id="IPR036059">
    <property type="entry name" value="TldD/PmbA_sf"/>
</dbReference>
<feature type="region of interest" description="Disordered" evidence="1">
    <location>
        <begin position="332"/>
        <end position="351"/>
    </location>
</feature>
<dbReference type="PANTHER" id="PTHR43666:SF1">
    <property type="entry name" value="CONSERVED PROTEIN"/>
    <property type="match status" value="1"/>
</dbReference>
<dbReference type="Gene3D" id="3.30.2290.10">
    <property type="entry name" value="PmbA/TldD superfamily"/>
    <property type="match status" value="1"/>
</dbReference>
<proteinExistence type="predicted"/>
<dbReference type="InterPro" id="IPR035068">
    <property type="entry name" value="TldD/PmbA_N"/>
</dbReference>